<keyword evidence="5" id="KW-0255">Endonuclease</keyword>
<dbReference type="SUPFAM" id="SSF116734">
    <property type="entry name" value="DNA methylase specificity domain"/>
    <property type="match status" value="2"/>
</dbReference>
<gene>
    <name evidence="5" type="ORF">DW663_04505</name>
</gene>
<feature type="domain" description="Type I restriction modification DNA specificity" evidence="4">
    <location>
        <begin position="41"/>
        <end position="197"/>
    </location>
</feature>
<dbReference type="CDD" id="cd17246">
    <property type="entry name" value="RMtype1_S_SonII-TRD2-CR2_like"/>
    <property type="match status" value="1"/>
</dbReference>
<evidence type="ECO:0000256" key="1">
    <source>
        <dbReference type="ARBA" id="ARBA00010923"/>
    </source>
</evidence>
<keyword evidence="3" id="KW-0238">DNA-binding</keyword>
<dbReference type="InterPro" id="IPR052021">
    <property type="entry name" value="Type-I_RS_S_subunit"/>
</dbReference>
<dbReference type="EMBL" id="QRHL01000004">
    <property type="protein sequence ID" value="RHF73534.1"/>
    <property type="molecule type" value="Genomic_DNA"/>
</dbReference>
<accession>A0A414PY85</accession>
<keyword evidence="2" id="KW-0680">Restriction system</keyword>
<evidence type="ECO:0000256" key="3">
    <source>
        <dbReference type="ARBA" id="ARBA00023125"/>
    </source>
</evidence>
<evidence type="ECO:0000259" key="4">
    <source>
        <dbReference type="Pfam" id="PF01420"/>
    </source>
</evidence>
<keyword evidence="5" id="KW-0540">Nuclease</keyword>
<dbReference type="InterPro" id="IPR044946">
    <property type="entry name" value="Restrct_endonuc_typeI_TRD_sf"/>
</dbReference>
<dbReference type="GO" id="GO:0009307">
    <property type="term" value="P:DNA restriction-modification system"/>
    <property type="evidence" value="ECO:0007669"/>
    <property type="project" value="UniProtKB-KW"/>
</dbReference>
<dbReference type="Pfam" id="PF01420">
    <property type="entry name" value="Methylase_S"/>
    <property type="match status" value="2"/>
</dbReference>
<dbReference type="AlphaFoldDB" id="A0A414PY85"/>
<name>A0A414PY85_FUSMR</name>
<keyword evidence="5" id="KW-0378">Hydrolase</keyword>
<comment type="similarity">
    <text evidence="1">Belongs to the type-I restriction system S methylase family.</text>
</comment>
<comment type="caution">
    <text evidence="5">The sequence shown here is derived from an EMBL/GenBank/DDBJ whole genome shotgun (WGS) entry which is preliminary data.</text>
</comment>
<dbReference type="PANTHER" id="PTHR30408:SF12">
    <property type="entry name" value="TYPE I RESTRICTION ENZYME MJAVIII SPECIFICITY SUBUNIT"/>
    <property type="match status" value="1"/>
</dbReference>
<dbReference type="RefSeq" id="WP_118234179.1">
    <property type="nucleotide sequence ID" value="NZ_QRHL01000004.1"/>
</dbReference>
<dbReference type="Proteomes" id="UP000284676">
    <property type="component" value="Unassembled WGS sequence"/>
</dbReference>
<proteinExistence type="inferred from homology"/>
<dbReference type="Gene3D" id="1.10.287.1120">
    <property type="entry name" value="Bipartite methylase S protein"/>
    <property type="match status" value="1"/>
</dbReference>
<evidence type="ECO:0000313" key="5">
    <source>
        <dbReference type="EMBL" id="RHF73534.1"/>
    </source>
</evidence>
<organism evidence="5 6">
    <name type="scientific">Fusobacterium mortiferum</name>
    <dbReference type="NCBI Taxonomy" id="850"/>
    <lineage>
        <taxon>Bacteria</taxon>
        <taxon>Fusobacteriati</taxon>
        <taxon>Fusobacteriota</taxon>
        <taxon>Fusobacteriia</taxon>
        <taxon>Fusobacteriales</taxon>
        <taxon>Fusobacteriaceae</taxon>
        <taxon>Fusobacterium</taxon>
    </lineage>
</organism>
<protein>
    <submittedName>
        <fullName evidence="5">Restriction endonuclease subunit S</fullName>
    </submittedName>
</protein>
<dbReference type="Gene3D" id="3.90.220.20">
    <property type="entry name" value="DNA methylase specificity domains"/>
    <property type="match status" value="2"/>
</dbReference>
<dbReference type="GO" id="GO:0003677">
    <property type="term" value="F:DNA binding"/>
    <property type="evidence" value="ECO:0007669"/>
    <property type="project" value="UniProtKB-KW"/>
</dbReference>
<dbReference type="GO" id="GO:0004519">
    <property type="term" value="F:endonuclease activity"/>
    <property type="evidence" value="ECO:0007669"/>
    <property type="project" value="UniProtKB-KW"/>
</dbReference>
<evidence type="ECO:0000313" key="6">
    <source>
        <dbReference type="Proteomes" id="UP000284676"/>
    </source>
</evidence>
<dbReference type="InterPro" id="IPR000055">
    <property type="entry name" value="Restrct_endonuc_typeI_TRD"/>
</dbReference>
<sequence>MRKVPKLRFKEFSDEWEEKEINKILIKEKSAMKIGPFGSQLKKETFVDKSFFKVYGQENIFVKDFLIGDRYITKEHFEKLSSNEIKEGDFLISSMGTIGNTIIVPSNIEKGIMDSHIIRLRLEKNRINPLFLQNLFLLKTTQNKIKSLSVGGIMEGLSIGIIKELSFIIPYLQEQEKIANFLSSIDKKISLTEEKLELFRAYKRGVMQKIFSQELRFKDSEGNDYPEWEERKLGEISEVKDGTHDSPKYVSNGFPLVTSKNVKNGKIDLNEVNYISKEDFDIINKRSKVSKGDILMGMIGTIGNLAIVDREDFAIKNVALIKEKSDLKNNFLIYLLQSYVFHKKIALLNEGGTQKFISLGNIRNLLFFIPTLEEQQKIADFLSSIDSKIESIEKELEGLKKFKKGLLQQMFV</sequence>
<feature type="domain" description="Type I restriction modification DNA specificity" evidence="4">
    <location>
        <begin position="227"/>
        <end position="400"/>
    </location>
</feature>
<dbReference type="PANTHER" id="PTHR30408">
    <property type="entry name" value="TYPE-1 RESTRICTION ENZYME ECOKI SPECIFICITY PROTEIN"/>
    <property type="match status" value="1"/>
</dbReference>
<evidence type="ECO:0000256" key="2">
    <source>
        <dbReference type="ARBA" id="ARBA00022747"/>
    </source>
</evidence>
<reference evidence="5 6" key="1">
    <citation type="submission" date="2018-08" db="EMBL/GenBank/DDBJ databases">
        <title>A genome reference for cultivated species of the human gut microbiota.</title>
        <authorList>
            <person name="Zou Y."/>
            <person name="Xue W."/>
            <person name="Luo G."/>
        </authorList>
    </citation>
    <scope>NUCLEOTIDE SEQUENCE [LARGE SCALE GENOMIC DNA]</scope>
    <source>
        <strain evidence="5 6">AM25-1</strain>
    </source>
</reference>